<feature type="compositionally biased region" description="Basic and acidic residues" evidence="1">
    <location>
        <begin position="437"/>
        <end position="456"/>
    </location>
</feature>
<feature type="region of interest" description="Disordered" evidence="1">
    <location>
        <begin position="1"/>
        <end position="460"/>
    </location>
</feature>
<feature type="compositionally biased region" description="Pro residues" evidence="1">
    <location>
        <begin position="365"/>
        <end position="376"/>
    </location>
</feature>
<feature type="compositionally biased region" description="Pro residues" evidence="1">
    <location>
        <begin position="283"/>
        <end position="296"/>
    </location>
</feature>
<protein>
    <recommendedName>
        <fullName evidence="2">Hpc2-related domain-containing protein</fullName>
    </recommendedName>
</protein>
<evidence type="ECO:0000313" key="4">
    <source>
        <dbReference type="Proteomes" id="UP001338125"/>
    </source>
</evidence>
<dbReference type="EMBL" id="JAVFKD010000004">
    <property type="protein sequence ID" value="KAK5995737.1"/>
    <property type="molecule type" value="Genomic_DNA"/>
</dbReference>
<organism evidence="3 4">
    <name type="scientific">Cladobotryum mycophilum</name>
    <dbReference type="NCBI Taxonomy" id="491253"/>
    <lineage>
        <taxon>Eukaryota</taxon>
        <taxon>Fungi</taxon>
        <taxon>Dikarya</taxon>
        <taxon>Ascomycota</taxon>
        <taxon>Pezizomycotina</taxon>
        <taxon>Sordariomycetes</taxon>
        <taxon>Hypocreomycetidae</taxon>
        <taxon>Hypocreales</taxon>
        <taxon>Hypocreaceae</taxon>
        <taxon>Cladobotryum</taxon>
    </lineage>
</organism>
<dbReference type="Pfam" id="PF08729">
    <property type="entry name" value="HUN"/>
    <property type="match status" value="1"/>
</dbReference>
<evidence type="ECO:0000259" key="2">
    <source>
        <dbReference type="Pfam" id="PF08729"/>
    </source>
</evidence>
<evidence type="ECO:0000256" key="1">
    <source>
        <dbReference type="SAM" id="MobiDB-lite"/>
    </source>
</evidence>
<dbReference type="InterPro" id="IPR014840">
    <property type="entry name" value="HRD"/>
</dbReference>
<proteinExistence type="predicted"/>
<gene>
    <name evidence="3" type="ORF">PT974_04155</name>
</gene>
<feature type="compositionally biased region" description="Gly residues" evidence="1">
    <location>
        <begin position="631"/>
        <end position="641"/>
    </location>
</feature>
<feature type="compositionally biased region" description="Basic and acidic residues" evidence="1">
    <location>
        <begin position="651"/>
        <end position="668"/>
    </location>
</feature>
<comment type="caution">
    <text evidence="3">The sequence shown here is derived from an EMBL/GenBank/DDBJ whole genome shotgun (WGS) entry which is preliminary data.</text>
</comment>
<accession>A0ABR0SUC6</accession>
<feature type="compositionally biased region" description="Polar residues" evidence="1">
    <location>
        <begin position="57"/>
        <end position="76"/>
    </location>
</feature>
<feature type="compositionally biased region" description="Low complexity" evidence="1">
    <location>
        <begin position="318"/>
        <end position="338"/>
    </location>
</feature>
<reference evidence="3 4" key="1">
    <citation type="submission" date="2024-01" db="EMBL/GenBank/DDBJ databases">
        <title>Complete genome of Cladobotryum mycophilum ATHUM6906.</title>
        <authorList>
            <person name="Christinaki A.C."/>
            <person name="Myridakis A.I."/>
            <person name="Kouvelis V.N."/>
        </authorList>
    </citation>
    <scope>NUCLEOTIDE SEQUENCE [LARGE SCALE GENOMIC DNA]</scope>
    <source>
        <strain evidence="3 4">ATHUM6906</strain>
    </source>
</reference>
<feature type="compositionally biased region" description="Basic and acidic residues" evidence="1">
    <location>
        <begin position="595"/>
        <end position="607"/>
    </location>
</feature>
<sequence>MATAGDTSTRFDSSAGELSSPPSGSLSEPGSPSRHTTRRFNTASHHSKPDMDEIIVSDQQQSQGSYHQYAQVTSGSAAGGRAPPQKRYSMINGEWVQVTAAGVPRKKPGRKPGAAVKQRQSTGSAEVLDQSRSRKARKSRDASTPPIQRKRKLAPASDADTDIPSPRPIAPASSAVPSPSPSFQPPPQHLIEPLPSHRQQHSLSDQHYSPKIPKRDSFPSSMQSILNADPPPSQPSSNNNNNNNNTSSSTSIPVRTSGQSYDPIRGNYDPVRETITPHSHNHYPPPSGSPRAPLPTQPSHRSPSIASMIEPQAPTPKAPTKASPSHPHSVYPPSSSQPRLQAPEISVPPSPPYAPKTTTSNQTPPLNPPFPAPAPVLVPVSAATLAPTPPAPRPVPNHANFTTIASGPVKKVSPKQKPIPGISTPKTDNLDDAPQETDERSILDFGKARPGEEKETPTIVLSIPITAGETNKYVNFMRMAEDQYGWDALHPRLAANRDRKARIAAAAASLEKTESGRESGDEMSVDLSDGEGSNPDNGGTSGADAIAKPKKKRNFKEDQYDVDDDFVDDSEMLWEAQAAASRDGFFVYSGPLVPEVEKPPAGHEGPPKRGRGGRGSRGGGRGATARAGTAAGRGGGPGSRGGSITRKPRITKSEKAQREREKAERESLAKTSSNTYALQPITPSLSVRELGA</sequence>
<feature type="compositionally biased region" description="Low complexity" evidence="1">
    <location>
        <begin position="377"/>
        <end position="386"/>
    </location>
</feature>
<dbReference type="Proteomes" id="UP001338125">
    <property type="component" value="Unassembled WGS sequence"/>
</dbReference>
<feature type="compositionally biased region" description="Basic and acidic residues" evidence="1">
    <location>
        <begin position="511"/>
        <end position="520"/>
    </location>
</feature>
<feature type="compositionally biased region" description="Low complexity" evidence="1">
    <location>
        <begin position="236"/>
        <end position="251"/>
    </location>
</feature>
<feature type="region of interest" description="Disordered" evidence="1">
    <location>
        <begin position="590"/>
        <end position="692"/>
    </location>
</feature>
<feature type="compositionally biased region" description="Pro residues" evidence="1">
    <location>
        <begin position="178"/>
        <end position="188"/>
    </location>
</feature>
<feature type="compositionally biased region" description="Polar residues" evidence="1">
    <location>
        <begin position="1"/>
        <end position="12"/>
    </location>
</feature>
<name>A0ABR0SUC6_9HYPO</name>
<feature type="region of interest" description="Disordered" evidence="1">
    <location>
        <begin position="506"/>
        <end position="561"/>
    </location>
</feature>
<keyword evidence="4" id="KW-1185">Reference proteome</keyword>
<feature type="compositionally biased region" description="Low complexity" evidence="1">
    <location>
        <begin position="13"/>
        <end position="33"/>
    </location>
</feature>
<feature type="compositionally biased region" description="Polar residues" evidence="1">
    <location>
        <begin position="669"/>
        <end position="685"/>
    </location>
</feature>
<evidence type="ECO:0000313" key="3">
    <source>
        <dbReference type="EMBL" id="KAK5995737.1"/>
    </source>
</evidence>
<feature type="domain" description="Hpc2-related" evidence="2">
    <location>
        <begin position="549"/>
        <end position="592"/>
    </location>
</feature>